<dbReference type="CDD" id="cd05013">
    <property type="entry name" value="SIS_RpiR"/>
    <property type="match status" value="1"/>
</dbReference>
<keyword evidence="6" id="KW-1185">Reference proteome</keyword>
<dbReference type="Pfam" id="PF01380">
    <property type="entry name" value="SIS"/>
    <property type="match status" value="1"/>
</dbReference>
<dbReference type="PANTHER" id="PTHR30514:SF18">
    <property type="entry name" value="RPIR-FAMILY TRANSCRIPTIONAL REGULATOR"/>
    <property type="match status" value="1"/>
</dbReference>
<dbReference type="EMBL" id="BSSQ01000006">
    <property type="protein sequence ID" value="GLX67247.1"/>
    <property type="molecule type" value="Genomic_DNA"/>
</dbReference>
<evidence type="ECO:0000313" key="6">
    <source>
        <dbReference type="Proteomes" id="UP001157114"/>
    </source>
</evidence>
<evidence type="ECO:0000256" key="1">
    <source>
        <dbReference type="ARBA" id="ARBA00023015"/>
    </source>
</evidence>
<dbReference type="PANTHER" id="PTHR30514">
    <property type="entry name" value="GLUCOKINASE"/>
    <property type="match status" value="1"/>
</dbReference>
<dbReference type="Gene3D" id="1.10.10.10">
    <property type="entry name" value="Winged helix-like DNA-binding domain superfamily/Winged helix DNA-binding domain"/>
    <property type="match status" value="1"/>
</dbReference>
<keyword evidence="3" id="KW-0804">Transcription</keyword>
<dbReference type="PROSITE" id="PS51071">
    <property type="entry name" value="HTH_RPIR"/>
    <property type="match status" value="1"/>
</dbReference>
<gene>
    <name evidence="5" type="ORF">MU1_15920</name>
</gene>
<keyword evidence="2" id="KW-0238">DNA-binding</keyword>
<dbReference type="InterPro" id="IPR009057">
    <property type="entry name" value="Homeodomain-like_sf"/>
</dbReference>
<dbReference type="InterPro" id="IPR001347">
    <property type="entry name" value="SIS_dom"/>
</dbReference>
<dbReference type="Pfam" id="PF01418">
    <property type="entry name" value="HTH_6"/>
    <property type="match status" value="1"/>
</dbReference>
<comment type="caution">
    <text evidence="5">The sequence shown here is derived from an EMBL/GenBank/DDBJ whole genome shotgun (WGS) entry which is preliminary data.</text>
</comment>
<accession>A0ABQ6GC68</accession>
<dbReference type="Proteomes" id="UP001157114">
    <property type="component" value="Unassembled WGS sequence"/>
</dbReference>
<protein>
    <recommendedName>
        <fullName evidence="4">HTH rpiR-type domain-containing protein</fullName>
    </recommendedName>
</protein>
<dbReference type="InterPro" id="IPR035472">
    <property type="entry name" value="RpiR-like_SIS"/>
</dbReference>
<dbReference type="RefSeq" id="WP_284237992.1">
    <property type="nucleotide sequence ID" value="NZ_BSSQ01000006.1"/>
</dbReference>
<evidence type="ECO:0000256" key="2">
    <source>
        <dbReference type="ARBA" id="ARBA00023125"/>
    </source>
</evidence>
<proteinExistence type="predicted"/>
<dbReference type="InterPro" id="IPR036388">
    <property type="entry name" value="WH-like_DNA-bd_sf"/>
</dbReference>
<keyword evidence="1" id="KW-0805">Transcription regulation</keyword>
<evidence type="ECO:0000313" key="5">
    <source>
        <dbReference type="EMBL" id="GLX67247.1"/>
    </source>
</evidence>
<dbReference type="SUPFAM" id="SSF53697">
    <property type="entry name" value="SIS domain"/>
    <property type="match status" value="1"/>
</dbReference>
<dbReference type="InterPro" id="IPR047640">
    <property type="entry name" value="RpiR-like"/>
</dbReference>
<sequence length="278" mass="30404">MVFGVETEKLTRGHQRIADYISKNMDDVPFMVEEDIAAACGVSVSTVSRFWAEVGSKNLKEFKQRVKDEALLSPARKLQSAFDKVGGESGAAANVLSVADYLQQSADRIDQADFDAAAAMLAGAGTVHIYGPGSAECLTALMNFRLSRFGADVRRLDRGGHELFESMVPIRPEDVIVIFGFVSESPEMSVLLDFALERGCRTLLITDLAVSPMLAKADISLFTARGQLWEFHSMVAPIAVIEALIVAVGKEREQAALAGSEELHRLRRKYAKLLPKRV</sequence>
<dbReference type="InterPro" id="IPR046348">
    <property type="entry name" value="SIS_dom_sf"/>
</dbReference>
<evidence type="ECO:0000256" key="3">
    <source>
        <dbReference type="ARBA" id="ARBA00023163"/>
    </source>
</evidence>
<dbReference type="SUPFAM" id="SSF46689">
    <property type="entry name" value="Homeodomain-like"/>
    <property type="match status" value="1"/>
</dbReference>
<dbReference type="Gene3D" id="3.40.50.10490">
    <property type="entry name" value="Glucose-6-phosphate isomerase like protein, domain 1"/>
    <property type="match status" value="1"/>
</dbReference>
<feature type="domain" description="HTH rpiR-type" evidence="4">
    <location>
        <begin position="1"/>
        <end position="73"/>
    </location>
</feature>
<name>A0ABQ6GC68_9BACL</name>
<evidence type="ECO:0000259" key="4">
    <source>
        <dbReference type="PROSITE" id="PS51071"/>
    </source>
</evidence>
<organism evidence="5 6">
    <name type="scientific">Paenibacillus glycanilyticus</name>
    <dbReference type="NCBI Taxonomy" id="126569"/>
    <lineage>
        <taxon>Bacteria</taxon>
        <taxon>Bacillati</taxon>
        <taxon>Bacillota</taxon>
        <taxon>Bacilli</taxon>
        <taxon>Bacillales</taxon>
        <taxon>Paenibacillaceae</taxon>
        <taxon>Paenibacillus</taxon>
    </lineage>
</organism>
<dbReference type="InterPro" id="IPR000281">
    <property type="entry name" value="HTH_RpiR"/>
</dbReference>
<reference evidence="5 6" key="1">
    <citation type="submission" date="2023-03" db="EMBL/GenBank/DDBJ databases">
        <title>Draft genome sequence of the bacteria which degrade cell wall of Tricholomamatutake.</title>
        <authorList>
            <person name="Konishi Y."/>
            <person name="Fukuta Y."/>
            <person name="Shirasaka N."/>
        </authorList>
    </citation>
    <scope>NUCLEOTIDE SEQUENCE [LARGE SCALE GENOMIC DNA]</scope>
    <source>
        <strain evidence="6">mu1</strain>
    </source>
</reference>